<protein>
    <submittedName>
        <fullName evidence="1">Uncharacterized protein</fullName>
    </submittedName>
</protein>
<keyword evidence="2" id="KW-1185">Reference proteome</keyword>
<accession>A0A1G7C0Y0</accession>
<name>A0A1G7C0Y0_9FLAO</name>
<reference evidence="1 2" key="1">
    <citation type="submission" date="2016-10" db="EMBL/GenBank/DDBJ databases">
        <authorList>
            <person name="de Groot N.N."/>
        </authorList>
    </citation>
    <scope>NUCLEOTIDE SEQUENCE [LARGE SCALE GENOMIC DNA]</scope>
    <source>
        <strain evidence="1 2">DSM 24015</strain>
    </source>
</reference>
<organism evidence="1 2">
    <name type="scientific">Riemerella columbipharyngis</name>
    <dbReference type="NCBI Taxonomy" id="1071918"/>
    <lineage>
        <taxon>Bacteria</taxon>
        <taxon>Pseudomonadati</taxon>
        <taxon>Bacteroidota</taxon>
        <taxon>Flavobacteriia</taxon>
        <taxon>Flavobacteriales</taxon>
        <taxon>Weeksellaceae</taxon>
        <taxon>Riemerella</taxon>
    </lineage>
</organism>
<proteinExistence type="predicted"/>
<evidence type="ECO:0000313" key="1">
    <source>
        <dbReference type="EMBL" id="SDE32947.1"/>
    </source>
</evidence>
<gene>
    <name evidence="1" type="ORF">SAMN05421544_10718</name>
</gene>
<dbReference type="EMBL" id="FNAS01000007">
    <property type="protein sequence ID" value="SDE32947.1"/>
    <property type="molecule type" value="Genomic_DNA"/>
</dbReference>
<evidence type="ECO:0000313" key="2">
    <source>
        <dbReference type="Proteomes" id="UP000198517"/>
    </source>
</evidence>
<dbReference type="Proteomes" id="UP000198517">
    <property type="component" value="Unassembled WGS sequence"/>
</dbReference>
<sequence>MLIWKLSLPSSKDCKNFTLLIHIILEKGTLVNTVINESDNTFRNHQDLVLLMMNISKKFNIKLTKDQEKN</sequence>
<dbReference type="AlphaFoldDB" id="A0A1G7C0Y0"/>